<gene>
    <name evidence="2" type="ORF">ACN38_g4965</name>
</gene>
<dbReference type="Proteomes" id="UP000037696">
    <property type="component" value="Unassembled WGS sequence"/>
</dbReference>
<evidence type="ECO:0000313" key="3">
    <source>
        <dbReference type="Proteomes" id="UP000037696"/>
    </source>
</evidence>
<dbReference type="AlphaFoldDB" id="A0A0M9WGN0"/>
<organism evidence="2 3">
    <name type="scientific">Penicillium nordicum</name>
    <dbReference type="NCBI Taxonomy" id="229535"/>
    <lineage>
        <taxon>Eukaryota</taxon>
        <taxon>Fungi</taxon>
        <taxon>Dikarya</taxon>
        <taxon>Ascomycota</taxon>
        <taxon>Pezizomycotina</taxon>
        <taxon>Eurotiomycetes</taxon>
        <taxon>Eurotiomycetidae</taxon>
        <taxon>Eurotiales</taxon>
        <taxon>Aspergillaceae</taxon>
        <taxon>Penicillium</taxon>
    </lineage>
</organism>
<keyword evidence="3" id="KW-1185">Reference proteome</keyword>
<name>A0A0M9WGN0_9EURO</name>
<evidence type="ECO:0000313" key="2">
    <source>
        <dbReference type="EMBL" id="KOS44133.1"/>
    </source>
</evidence>
<evidence type="ECO:0000256" key="1">
    <source>
        <dbReference type="SAM" id="MobiDB-lite"/>
    </source>
</evidence>
<reference evidence="2 3" key="1">
    <citation type="submission" date="2015-08" db="EMBL/GenBank/DDBJ databases">
        <title>Genome sequencing of Penicillium nordicum.</title>
        <authorList>
            <person name="Nguyen H.D."/>
            <person name="Seifert K.A."/>
        </authorList>
    </citation>
    <scope>NUCLEOTIDE SEQUENCE [LARGE SCALE GENOMIC DNA]</scope>
    <source>
        <strain evidence="2 3">DAOMC 185683</strain>
    </source>
</reference>
<accession>A0A0M9WGN0</accession>
<sequence>MPACDLQAENSLPLAGLPEYQVSAQLSPTHYELRSENQEAQTPRKYSEGLNDKSFDRIKYQSHLSKSFLL</sequence>
<dbReference type="EMBL" id="LHQQ01000067">
    <property type="protein sequence ID" value="KOS44133.1"/>
    <property type="molecule type" value="Genomic_DNA"/>
</dbReference>
<proteinExistence type="predicted"/>
<feature type="region of interest" description="Disordered" evidence="1">
    <location>
        <begin position="32"/>
        <end position="52"/>
    </location>
</feature>
<comment type="caution">
    <text evidence="2">The sequence shown here is derived from an EMBL/GenBank/DDBJ whole genome shotgun (WGS) entry which is preliminary data.</text>
</comment>
<protein>
    <submittedName>
        <fullName evidence="2">Uncharacterized protein</fullName>
    </submittedName>
</protein>